<dbReference type="Proteomes" id="UP001283361">
    <property type="component" value="Unassembled WGS sequence"/>
</dbReference>
<feature type="region of interest" description="Disordered" evidence="1">
    <location>
        <begin position="1"/>
        <end position="21"/>
    </location>
</feature>
<proteinExistence type="predicted"/>
<evidence type="ECO:0000313" key="2">
    <source>
        <dbReference type="EMBL" id="KAK3721225.1"/>
    </source>
</evidence>
<name>A0AAE0XXP9_9GAST</name>
<gene>
    <name evidence="2" type="ORF">RRG08_044233</name>
</gene>
<protein>
    <submittedName>
        <fullName evidence="2">Uncharacterized protein</fullName>
    </submittedName>
</protein>
<reference evidence="2" key="1">
    <citation type="journal article" date="2023" name="G3 (Bethesda)">
        <title>A reference genome for the long-term kleptoplast-retaining sea slug Elysia crispata morphotype clarki.</title>
        <authorList>
            <person name="Eastman K.E."/>
            <person name="Pendleton A.L."/>
            <person name="Shaikh M.A."/>
            <person name="Suttiyut T."/>
            <person name="Ogas R."/>
            <person name="Tomko P."/>
            <person name="Gavelis G."/>
            <person name="Widhalm J.R."/>
            <person name="Wisecaver J.H."/>
        </authorList>
    </citation>
    <scope>NUCLEOTIDE SEQUENCE</scope>
    <source>
        <strain evidence="2">ECLA1</strain>
    </source>
</reference>
<accession>A0AAE0XXP9</accession>
<dbReference type="EMBL" id="JAWDGP010007400">
    <property type="protein sequence ID" value="KAK3721225.1"/>
    <property type="molecule type" value="Genomic_DNA"/>
</dbReference>
<comment type="caution">
    <text evidence="2">The sequence shown here is derived from an EMBL/GenBank/DDBJ whole genome shotgun (WGS) entry which is preliminary data.</text>
</comment>
<keyword evidence="3" id="KW-1185">Reference proteome</keyword>
<organism evidence="2 3">
    <name type="scientific">Elysia crispata</name>
    <name type="common">lettuce slug</name>
    <dbReference type="NCBI Taxonomy" id="231223"/>
    <lineage>
        <taxon>Eukaryota</taxon>
        <taxon>Metazoa</taxon>
        <taxon>Spiralia</taxon>
        <taxon>Lophotrochozoa</taxon>
        <taxon>Mollusca</taxon>
        <taxon>Gastropoda</taxon>
        <taxon>Heterobranchia</taxon>
        <taxon>Euthyneura</taxon>
        <taxon>Panpulmonata</taxon>
        <taxon>Sacoglossa</taxon>
        <taxon>Placobranchoidea</taxon>
        <taxon>Plakobranchidae</taxon>
        <taxon>Elysia</taxon>
    </lineage>
</organism>
<sequence length="104" mass="11100">MAALLAASGRCPDKPASHVPSIQEGKQVNNRGDLLPGSAVLGGLEKGERGLEALIPQCPPIVPLPITAIYSSGEQTKHGERESRDATCSRLRRRATYVQKIKGK</sequence>
<dbReference type="AlphaFoldDB" id="A0AAE0XXP9"/>
<evidence type="ECO:0000313" key="3">
    <source>
        <dbReference type="Proteomes" id="UP001283361"/>
    </source>
</evidence>
<evidence type="ECO:0000256" key="1">
    <source>
        <dbReference type="SAM" id="MobiDB-lite"/>
    </source>
</evidence>